<organism evidence="2 3">
    <name type="scientific">Pyronema omphalodes (strain CBS 100304)</name>
    <name type="common">Pyronema confluens</name>
    <dbReference type="NCBI Taxonomy" id="1076935"/>
    <lineage>
        <taxon>Eukaryota</taxon>
        <taxon>Fungi</taxon>
        <taxon>Dikarya</taxon>
        <taxon>Ascomycota</taxon>
        <taxon>Pezizomycotina</taxon>
        <taxon>Pezizomycetes</taxon>
        <taxon>Pezizales</taxon>
        <taxon>Pyronemataceae</taxon>
        <taxon>Pyronema</taxon>
    </lineage>
</organism>
<evidence type="ECO:0000313" key="3">
    <source>
        <dbReference type="Proteomes" id="UP000018144"/>
    </source>
</evidence>
<keyword evidence="3" id="KW-1185">Reference proteome</keyword>
<proteinExistence type="predicted"/>
<feature type="region of interest" description="Disordered" evidence="1">
    <location>
        <begin position="80"/>
        <end position="99"/>
    </location>
</feature>
<dbReference type="AlphaFoldDB" id="U4LPY6"/>
<reference evidence="2 3" key="1">
    <citation type="journal article" date="2013" name="PLoS Genet.">
        <title>The genome and development-dependent transcriptomes of Pyronema confluens: a window into fungal evolution.</title>
        <authorList>
            <person name="Traeger S."/>
            <person name="Altegoer F."/>
            <person name="Freitag M."/>
            <person name="Gabaldon T."/>
            <person name="Kempken F."/>
            <person name="Kumar A."/>
            <person name="Marcet-Houben M."/>
            <person name="Poggeler S."/>
            <person name="Stajich J.E."/>
            <person name="Nowrousian M."/>
        </authorList>
    </citation>
    <scope>NUCLEOTIDE SEQUENCE [LARGE SCALE GENOMIC DNA]</scope>
    <source>
        <strain evidence="3">CBS 100304</strain>
        <tissue evidence="2">Vegetative mycelium</tissue>
    </source>
</reference>
<name>U4LPY6_PYROM</name>
<gene>
    <name evidence="2" type="ORF">PCON_10732</name>
</gene>
<protein>
    <submittedName>
        <fullName evidence="2">Uncharacterized protein</fullName>
    </submittedName>
</protein>
<accession>U4LPY6</accession>
<sequence>MNPPNAPGPMSLFTKYLEVFLEELGNAEALSEVPHAEHKDESTRQPVTAIMKLQNAPGPMSLFTKYVEAFLEELRNAEALSEVPHDEHDEDKEEDREEFREDISYYPKARRCYGRDLRRRQWVAYVRSTTFEFQLLERQLLFEYEARKAIEEHEAVEKKALDVLAELILMDNELRVVRDIANNEGAYDVKDICKVFDSWEDED</sequence>
<evidence type="ECO:0000313" key="2">
    <source>
        <dbReference type="EMBL" id="CCX31385.1"/>
    </source>
</evidence>
<dbReference type="Proteomes" id="UP000018144">
    <property type="component" value="Unassembled WGS sequence"/>
</dbReference>
<evidence type="ECO:0000256" key="1">
    <source>
        <dbReference type="SAM" id="MobiDB-lite"/>
    </source>
</evidence>
<dbReference type="EMBL" id="HF935596">
    <property type="protein sequence ID" value="CCX31385.1"/>
    <property type="molecule type" value="Genomic_DNA"/>
</dbReference>